<feature type="compositionally biased region" description="Basic residues" evidence="1">
    <location>
        <begin position="103"/>
        <end position="112"/>
    </location>
</feature>
<feature type="region of interest" description="Disordered" evidence="1">
    <location>
        <begin position="78"/>
        <end position="118"/>
    </location>
</feature>
<organism evidence="2 3">
    <name type="scientific">Rhipicephalus microplus</name>
    <name type="common">Cattle tick</name>
    <name type="synonym">Boophilus microplus</name>
    <dbReference type="NCBI Taxonomy" id="6941"/>
    <lineage>
        <taxon>Eukaryota</taxon>
        <taxon>Metazoa</taxon>
        <taxon>Ecdysozoa</taxon>
        <taxon>Arthropoda</taxon>
        <taxon>Chelicerata</taxon>
        <taxon>Arachnida</taxon>
        <taxon>Acari</taxon>
        <taxon>Parasitiformes</taxon>
        <taxon>Ixodida</taxon>
        <taxon>Ixodoidea</taxon>
        <taxon>Ixodidae</taxon>
        <taxon>Rhipicephalinae</taxon>
        <taxon>Rhipicephalus</taxon>
        <taxon>Boophilus</taxon>
    </lineage>
</organism>
<feature type="compositionally biased region" description="Low complexity" evidence="1">
    <location>
        <begin position="78"/>
        <end position="102"/>
    </location>
</feature>
<dbReference type="EMBL" id="JABSTU010000008">
    <property type="protein sequence ID" value="KAH8024427.1"/>
    <property type="molecule type" value="Genomic_DNA"/>
</dbReference>
<gene>
    <name evidence="2" type="ORF">HPB51_022936</name>
</gene>
<reference evidence="2" key="1">
    <citation type="journal article" date="2020" name="Cell">
        <title>Large-Scale Comparative Analyses of Tick Genomes Elucidate Their Genetic Diversity and Vector Capacities.</title>
        <authorList>
            <consortium name="Tick Genome and Microbiome Consortium (TIGMIC)"/>
            <person name="Jia N."/>
            <person name="Wang J."/>
            <person name="Shi W."/>
            <person name="Du L."/>
            <person name="Sun Y."/>
            <person name="Zhan W."/>
            <person name="Jiang J.F."/>
            <person name="Wang Q."/>
            <person name="Zhang B."/>
            <person name="Ji P."/>
            <person name="Bell-Sakyi L."/>
            <person name="Cui X.M."/>
            <person name="Yuan T.T."/>
            <person name="Jiang B.G."/>
            <person name="Yang W.F."/>
            <person name="Lam T.T."/>
            <person name="Chang Q.C."/>
            <person name="Ding S.J."/>
            <person name="Wang X.J."/>
            <person name="Zhu J.G."/>
            <person name="Ruan X.D."/>
            <person name="Zhao L."/>
            <person name="Wei J.T."/>
            <person name="Ye R.Z."/>
            <person name="Que T.C."/>
            <person name="Du C.H."/>
            <person name="Zhou Y.H."/>
            <person name="Cheng J.X."/>
            <person name="Dai P.F."/>
            <person name="Guo W.B."/>
            <person name="Han X.H."/>
            <person name="Huang E.J."/>
            <person name="Li L.F."/>
            <person name="Wei W."/>
            <person name="Gao Y.C."/>
            <person name="Liu J.Z."/>
            <person name="Shao H.Z."/>
            <person name="Wang X."/>
            <person name="Wang C.C."/>
            <person name="Yang T.C."/>
            <person name="Huo Q.B."/>
            <person name="Li W."/>
            <person name="Chen H.Y."/>
            <person name="Chen S.E."/>
            <person name="Zhou L.G."/>
            <person name="Ni X.B."/>
            <person name="Tian J.H."/>
            <person name="Sheng Y."/>
            <person name="Liu T."/>
            <person name="Pan Y.S."/>
            <person name="Xia L.Y."/>
            <person name="Li J."/>
            <person name="Zhao F."/>
            <person name="Cao W.C."/>
        </authorList>
    </citation>
    <scope>NUCLEOTIDE SEQUENCE</scope>
    <source>
        <strain evidence="2">Rmic-2018</strain>
    </source>
</reference>
<dbReference type="Proteomes" id="UP000821866">
    <property type="component" value="Chromosome 6"/>
</dbReference>
<proteinExistence type="predicted"/>
<evidence type="ECO:0000313" key="3">
    <source>
        <dbReference type="Proteomes" id="UP000821866"/>
    </source>
</evidence>
<dbReference type="AlphaFoldDB" id="A0A9J6DQP0"/>
<reference evidence="2" key="2">
    <citation type="submission" date="2021-09" db="EMBL/GenBank/DDBJ databases">
        <authorList>
            <person name="Jia N."/>
            <person name="Wang J."/>
            <person name="Shi W."/>
            <person name="Du L."/>
            <person name="Sun Y."/>
            <person name="Zhan W."/>
            <person name="Jiang J."/>
            <person name="Wang Q."/>
            <person name="Zhang B."/>
            <person name="Ji P."/>
            <person name="Sakyi L.B."/>
            <person name="Cui X."/>
            <person name="Yuan T."/>
            <person name="Jiang B."/>
            <person name="Yang W."/>
            <person name="Lam T.T.-Y."/>
            <person name="Chang Q."/>
            <person name="Ding S."/>
            <person name="Wang X."/>
            <person name="Zhu J."/>
            <person name="Ruan X."/>
            <person name="Zhao L."/>
            <person name="Wei J."/>
            <person name="Que T."/>
            <person name="Du C."/>
            <person name="Cheng J."/>
            <person name="Dai P."/>
            <person name="Han X."/>
            <person name="Huang E."/>
            <person name="Gao Y."/>
            <person name="Liu J."/>
            <person name="Shao H."/>
            <person name="Ye R."/>
            <person name="Li L."/>
            <person name="Wei W."/>
            <person name="Wang X."/>
            <person name="Wang C."/>
            <person name="Huo Q."/>
            <person name="Li W."/>
            <person name="Guo W."/>
            <person name="Chen H."/>
            <person name="Chen S."/>
            <person name="Zhou L."/>
            <person name="Zhou L."/>
            <person name="Ni X."/>
            <person name="Tian J."/>
            <person name="Zhou Y."/>
            <person name="Sheng Y."/>
            <person name="Liu T."/>
            <person name="Pan Y."/>
            <person name="Xia L."/>
            <person name="Li J."/>
            <person name="Zhao F."/>
            <person name="Cao W."/>
        </authorList>
    </citation>
    <scope>NUCLEOTIDE SEQUENCE</scope>
    <source>
        <strain evidence="2">Rmic-2018</strain>
        <tissue evidence="2">Larvae</tissue>
    </source>
</reference>
<evidence type="ECO:0000313" key="2">
    <source>
        <dbReference type="EMBL" id="KAH8024427.1"/>
    </source>
</evidence>
<comment type="caution">
    <text evidence="2">The sequence shown here is derived from an EMBL/GenBank/DDBJ whole genome shotgun (WGS) entry which is preliminary data.</text>
</comment>
<accession>A0A9J6DQP0</accession>
<dbReference type="VEuPathDB" id="VectorBase:LOC119171901"/>
<evidence type="ECO:0000256" key="1">
    <source>
        <dbReference type="SAM" id="MobiDB-lite"/>
    </source>
</evidence>
<keyword evidence="3" id="KW-1185">Reference proteome</keyword>
<name>A0A9J6DQP0_RHIMP</name>
<sequence length="153" mass="16448">MVSRSEENRFDIQRIGPAIDIAAEETCRHVYGTKLQLTPGLLSAPMFGPLRHRQGYGSLSSGYRASAPLWDRRAAATCTSSRASPATDTSLSSRASATASRGPRTRRRHSYGRRTCSGTRRGPYWPSWATSIGDGSASCTATATSITSRCSTS</sequence>
<protein>
    <submittedName>
        <fullName evidence="2">Uncharacterized protein</fullName>
    </submittedName>
</protein>